<gene>
    <name evidence="2" type="ORF">ACRE_081210</name>
</gene>
<dbReference type="AlphaFoldDB" id="A0A086SVP6"/>
<feature type="compositionally biased region" description="Basic and acidic residues" evidence="1">
    <location>
        <begin position="10"/>
        <end position="21"/>
    </location>
</feature>
<dbReference type="Proteomes" id="UP000029964">
    <property type="component" value="Unassembled WGS sequence"/>
</dbReference>
<dbReference type="EMBL" id="JPKY01000142">
    <property type="protein sequence ID" value="KFH41178.1"/>
    <property type="molecule type" value="Genomic_DNA"/>
</dbReference>
<evidence type="ECO:0000313" key="2">
    <source>
        <dbReference type="EMBL" id="KFH41178.1"/>
    </source>
</evidence>
<evidence type="ECO:0000313" key="3">
    <source>
        <dbReference type="Proteomes" id="UP000029964"/>
    </source>
</evidence>
<evidence type="ECO:0000256" key="1">
    <source>
        <dbReference type="SAM" id="MobiDB-lite"/>
    </source>
</evidence>
<name>A0A086SVP6_HAPC1</name>
<protein>
    <submittedName>
        <fullName evidence="2">Uncharacterized protein</fullName>
    </submittedName>
</protein>
<reference evidence="3" key="1">
    <citation type="journal article" date="2014" name="Genome Announc.">
        <title>Genome sequence and annotation of Acremonium chrysogenum, producer of the beta-lactam antibiotic cephalosporin C.</title>
        <authorList>
            <person name="Terfehr D."/>
            <person name="Dahlmann T.A."/>
            <person name="Specht T."/>
            <person name="Zadra I."/>
            <person name="Kuernsteiner H."/>
            <person name="Kueck U."/>
        </authorList>
    </citation>
    <scope>NUCLEOTIDE SEQUENCE [LARGE SCALE GENOMIC DNA]</scope>
    <source>
        <strain evidence="3">ATCC 11550 / CBS 779.69 / DSM 880 / IAM 14645 / JCM 23072 / IMI 49137</strain>
    </source>
</reference>
<proteinExistence type="predicted"/>
<feature type="region of interest" description="Disordered" evidence="1">
    <location>
        <begin position="1"/>
        <end position="27"/>
    </location>
</feature>
<comment type="caution">
    <text evidence="2">The sequence shown here is derived from an EMBL/GenBank/DDBJ whole genome shotgun (WGS) entry which is preliminary data.</text>
</comment>
<sequence length="81" mass="8803">MMDGVPEDPVDMRVRLPKDADPSNPTGKPVLVSALVIASNSVKQCHEWLPAQNRRKGQTVAVEHLHLLQVPTLVTASKLGN</sequence>
<dbReference type="HOGENOM" id="CLU_2573325_0_0_1"/>
<organism evidence="2 3">
    <name type="scientific">Hapsidospora chrysogenum (strain ATCC 11550 / CBS 779.69 / DSM 880 / IAM 14645 / JCM 23072 / IMI 49137)</name>
    <name type="common">Acremonium chrysogenum</name>
    <dbReference type="NCBI Taxonomy" id="857340"/>
    <lineage>
        <taxon>Eukaryota</taxon>
        <taxon>Fungi</taxon>
        <taxon>Dikarya</taxon>
        <taxon>Ascomycota</taxon>
        <taxon>Pezizomycotina</taxon>
        <taxon>Sordariomycetes</taxon>
        <taxon>Hypocreomycetidae</taxon>
        <taxon>Hypocreales</taxon>
        <taxon>Bionectriaceae</taxon>
        <taxon>Hapsidospora</taxon>
    </lineage>
</organism>
<keyword evidence="3" id="KW-1185">Reference proteome</keyword>
<accession>A0A086SVP6</accession>